<dbReference type="STRING" id="37003.ENSKMAP00000016635"/>
<dbReference type="PANTHER" id="PTHR10684">
    <property type="entry name" value="NUCLEAR RECEPTOR COACTIVATOR"/>
    <property type="match status" value="1"/>
</dbReference>
<evidence type="ECO:0000256" key="4">
    <source>
        <dbReference type="ARBA" id="ARBA00022490"/>
    </source>
</evidence>
<dbReference type="InterPro" id="IPR000014">
    <property type="entry name" value="PAS"/>
</dbReference>
<sequence>MSGLGENSMEPLGSENRKRKLSTCDTPGLGCERKRREQESKYIEELAELISANLSDIDSFNVKPDKCAILKETVRQIRQIKEQGKASSNDDDVQKSDVSSTGQGVIDKDHLGPLLLQALDGFLFVVNREGSIVFVSDNVTQYLQYKQEELINTSVYNILHEDDREEFHKNLPKSNINGVSWGNEAARQKSHTFTCRMLVKFGHAHGPMEEGPGGPRYETMQCFALTQPKAMIEEGEDLQSCMICVARRVTAMERTESFNTRHELSGKLIQIDQTSLRASMRPGWEDLLRRCIQMFLQHSDGQPFSHKRHYHEAFLQGHAETPLYRFSLSDGTPVTAQTKSKLYRHPMSNEPQGFISTHLLQREPNGYRSAPGGSMMSNTMRQQGMGGTNQMNVNAGGGMGMGGMGGMNRGFGMNEQGHMGHMGPMGGGSMYGGNGGGGGGGGGGSGGGMGGRMMQMNQMGQMNQVGHMNQMSQMGPMNHQGQGMQQHPQQPPFQSSGGFGLSGMNSPSGSPRMGGPQQGLLMSPRNRGSPKMGANQFSPGGIHSPMSGIGSGGGGSTCTFSSSSLNALQAISEGVGSSLPSTLTSPSPAHKPDSSPSIHSSSSSNQQAKPGQDGSKSPAGGLGPGPGDHHLPVHHHHHHQHPPAESSGDGPDSQAATATKEGGEGSNEAGVASSDPPRRVPDSKGHKKLLQLLTSPTEELGMGGSGPTGPPVPPPPNGSSAPAASDNKDATGGMTSPSSTGVSSSSSASGGSGQAAGQGSASASAHYTGSLQEKHKILHKLLQNGNTPDEVAKITAEATGKVSQGGQEGSEGGPGGSGAGSGPGLIADLKQEQHSPKKEKTHALLHYLLNKDDSKEPVDVKPKLEDLEGSGPPGAAGGPAPEHPESKIKSEPPDDLHNLESILGDLRGSSSDFYSDQAGVAGPNDTGNKPLGCLDDGLQASPVMGPGGRGPFQRTMSMDGKPPGGPGGAGRRPALVKQENLMGGSDGCPGNMGPVNRGMVPQRSPMGGSGDWGKPRSSASPMGSAGHPSMMRSGMEYNSGKMMSGPMVSRSNSVPGSRSMLQQQLMDMGGSADVGMGMSPFSQQGQPSQSPSWLDNMMSIEGNRRQFGNPLDDLLVAPTSSEGQSDERALLDQLDSLLNNADGIALEEIDRALGIPDLVSQTQGAEQQLEHFPGQDPSMLLDQKPLYGQGYPGPPAMPMQSGYGGNPMQGQGQQGGFGPMLSPIGQGGNFPGMGGMGGMSHPRANMMRPRMMSANKPMRLQLQQRLQGQQFMNQTRQGMAMKMENPGGNLNMRPNMQPSMGGQPGFLSAHMMAQRREVVTMQMRRQRMMMLMQQQQQQQQQQQHQAAAAAAGGFSPPPNVTAPGGMDGHMGGPNMGQPGPQQFGYGGNYGMGQQGDPSFGPSGGSPPNAMMPNRLGPQNPMMQQHPQGGPMYQGADMKGWSQGGMGRNSSYPQQQFGPQAPLGQQQFGQQGNPGQYGGMMMNGGMPAGGGGAHMGQMGGQMGMNPMVMGRMPMGPDQKYC</sequence>
<dbReference type="EC" id="2.3.1.48" evidence="3"/>
<dbReference type="InterPro" id="IPR035965">
    <property type="entry name" value="PAS-like_dom_sf"/>
</dbReference>
<dbReference type="FunFam" id="4.10.280.10:FF:000008">
    <property type="entry name" value="Nuclear receptor coactivator"/>
    <property type="match status" value="1"/>
</dbReference>
<evidence type="ECO:0000256" key="9">
    <source>
        <dbReference type="ARBA" id="ARBA00023015"/>
    </source>
</evidence>
<feature type="compositionally biased region" description="Gly residues" evidence="16">
    <location>
        <begin position="1365"/>
        <end position="1374"/>
    </location>
</feature>
<comment type="subcellular location">
    <subcellularLocation>
        <location evidence="1">Cytoplasm</location>
    </subcellularLocation>
</comment>
<dbReference type="GO" id="GO:0016922">
    <property type="term" value="F:nuclear receptor binding"/>
    <property type="evidence" value="ECO:0007669"/>
    <property type="project" value="InterPro"/>
</dbReference>
<evidence type="ECO:0000256" key="11">
    <source>
        <dbReference type="ARBA" id="ARBA00023163"/>
    </source>
</evidence>
<dbReference type="GO" id="GO:0005737">
    <property type="term" value="C:cytoplasm"/>
    <property type="evidence" value="ECO:0007669"/>
    <property type="project" value="UniProtKB-SubCell"/>
</dbReference>
<evidence type="ECO:0000256" key="13">
    <source>
        <dbReference type="ARBA" id="ARBA00023315"/>
    </source>
</evidence>
<dbReference type="Pfam" id="PF00989">
    <property type="entry name" value="PAS"/>
    <property type="match status" value="1"/>
</dbReference>
<dbReference type="Pfam" id="PF16279">
    <property type="entry name" value="DUF4927"/>
    <property type="match status" value="1"/>
</dbReference>
<evidence type="ECO:0000259" key="17">
    <source>
        <dbReference type="PROSITE" id="PS50112"/>
    </source>
</evidence>
<dbReference type="Gene3D" id="6.10.140.410">
    <property type="match status" value="1"/>
</dbReference>
<dbReference type="SUPFAM" id="SSF47459">
    <property type="entry name" value="HLH, helix-loop-helix DNA-binding domain"/>
    <property type="match status" value="1"/>
</dbReference>
<dbReference type="CDD" id="cd00130">
    <property type="entry name" value="PAS"/>
    <property type="match status" value="1"/>
</dbReference>
<dbReference type="InterPro" id="IPR032565">
    <property type="entry name" value="NCOA2/3_DUF4927"/>
</dbReference>
<feature type="compositionally biased region" description="Pro residues" evidence="16">
    <location>
        <begin position="708"/>
        <end position="717"/>
    </location>
</feature>
<dbReference type="Pfam" id="PF14598">
    <property type="entry name" value="PAS_11"/>
    <property type="match status" value="1"/>
</dbReference>
<dbReference type="OrthoDB" id="10035882at2759"/>
<protein>
    <recommendedName>
        <fullName evidence="15">Nuclear receptor coactivator 3</fullName>
        <ecNumber evidence="3">2.3.1.48</ecNumber>
    </recommendedName>
</protein>
<dbReference type="InterPro" id="IPR017426">
    <property type="entry name" value="Nuclear_rcpt_coactivator"/>
</dbReference>
<dbReference type="SUPFAM" id="SSF69125">
    <property type="entry name" value="Nuclear receptor coactivator interlocking domain"/>
    <property type="match status" value="1"/>
</dbReference>
<dbReference type="InterPro" id="IPR056193">
    <property type="entry name" value="bHLH_NCOA1-3"/>
</dbReference>
<dbReference type="PIRSF" id="PIRSF038181">
    <property type="entry name" value="Nuclear_receptor_coactivator"/>
    <property type="match status" value="1"/>
</dbReference>
<keyword evidence="20" id="KW-1185">Reference proteome</keyword>
<feature type="domain" description="PAS" evidence="17">
    <location>
        <begin position="115"/>
        <end position="178"/>
    </location>
</feature>
<dbReference type="SMART" id="SM01151">
    <property type="entry name" value="DUF1518"/>
    <property type="match status" value="1"/>
</dbReference>
<comment type="similarity">
    <text evidence="2">Belongs to the SRC/p160 nuclear receptor coactivator family.</text>
</comment>
<dbReference type="InterPro" id="IPR036638">
    <property type="entry name" value="HLH_DNA-bd_sf"/>
</dbReference>
<name>A0A3Q3AK84_KRYMA</name>
<dbReference type="Pfam" id="PF08815">
    <property type="entry name" value="Nuc_rec_co-act"/>
    <property type="match status" value="1"/>
</dbReference>
<dbReference type="InterPro" id="IPR037077">
    <property type="entry name" value="Nuc_rcpt_coact_Ncoa_int_sf"/>
</dbReference>
<dbReference type="InterPro" id="IPR014920">
    <property type="entry name" value="Nuc_rcpt_coact_Ncoa-typ"/>
</dbReference>
<accession>A0A3Q3AK84</accession>
<dbReference type="InterPro" id="IPR010011">
    <property type="entry name" value="NCO_DUF1518"/>
</dbReference>
<feature type="compositionally biased region" description="Basic and acidic residues" evidence="16">
    <location>
        <begin position="882"/>
        <end position="898"/>
    </location>
</feature>
<feature type="compositionally biased region" description="Low complexity" evidence="16">
    <location>
        <begin position="1331"/>
        <end position="1351"/>
    </location>
</feature>
<dbReference type="GO" id="GO:0045944">
    <property type="term" value="P:positive regulation of transcription by RNA polymerase II"/>
    <property type="evidence" value="ECO:0007669"/>
    <property type="project" value="TreeGrafter"/>
</dbReference>
<keyword evidence="12" id="KW-0539">Nucleus</keyword>
<feature type="compositionally biased region" description="Basic residues" evidence="16">
    <location>
        <begin position="632"/>
        <end position="641"/>
    </location>
</feature>
<feature type="region of interest" description="Disordered" evidence="16">
    <location>
        <begin position="477"/>
        <end position="555"/>
    </location>
</feature>
<evidence type="ECO:0000256" key="3">
    <source>
        <dbReference type="ARBA" id="ARBA00013184"/>
    </source>
</evidence>
<dbReference type="Gene3D" id="3.30.450.20">
    <property type="entry name" value="PAS domain"/>
    <property type="match status" value="2"/>
</dbReference>
<dbReference type="RefSeq" id="XP_017265112.1">
    <property type="nucleotide sequence ID" value="XM_017409623.1"/>
</dbReference>
<evidence type="ECO:0000256" key="2">
    <source>
        <dbReference type="ARBA" id="ARBA00009933"/>
    </source>
</evidence>
<feature type="compositionally biased region" description="Gly residues" evidence="16">
    <location>
        <begin position="1384"/>
        <end position="1393"/>
    </location>
</feature>
<feature type="compositionally biased region" description="Basic and acidic residues" evidence="16">
    <location>
        <begin position="855"/>
        <end position="866"/>
    </location>
</feature>
<feature type="region of interest" description="Disordered" evidence="16">
    <location>
        <begin position="81"/>
        <end position="104"/>
    </location>
</feature>
<feature type="compositionally biased region" description="Low complexity" evidence="16">
    <location>
        <begin position="718"/>
        <end position="749"/>
    </location>
</feature>
<feature type="compositionally biased region" description="Low complexity" evidence="16">
    <location>
        <begin position="577"/>
        <end position="604"/>
    </location>
</feature>
<keyword evidence="13" id="KW-0012">Acyltransferase</keyword>
<dbReference type="KEGG" id="kmr:108232068"/>
<keyword evidence="4" id="KW-0963">Cytoplasm</keyword>
<dbReference type="PROSITE" id="PS50112">
    <property type="entry name" value="PAS"/>
    <property type="match status" value="1"/>
</dbReference>
<dbReference type="SMART" id="SM00091">
    <property type="entry name" value="PAS"/>
    <property type="match status" value="1"/>
</dbReference>
<reference evidence="19" key="1">
    <citation type="submission" date="2025-08" db="UniProtKB">
        <authorList>
            <consortium name="Ensembl"/>
        </authorList>
    </citation>
    <scope>IDENTIFICATION</scope>
</reference>
<evidence type="ECO:0000256" key="8">
    <source>
        <dbReference type="ARBA" id="ARBA00022990"/>
    </source>
</evidence>
<dbReference type="GeneTree" id="ENSGT00950000183021"/>
<dbReference type="RefSeq" id="XP_017265110.1">
    <property type="nucleotide sequence ID" value="XM_017409621.1"/>
</dbReference>
<keyword evidence="10" id="KW-0010">Activator</keyword>
<evidence type="ECO:0000256" key="1">
    <source>
        <dbReference type="ARBA" id="ARBA00004496"/>
    </source>
</evidence>
<dbReference type="Proteomes" id="UP000264800">
    <property type="component" value="Unplaced"/>
</dbReference>
<dbReference type="GO" id="GO:0061733">
    <property type="term" value="F:protein-lysine-acetyltransferase activity"/>
    <property type="evidence" value="ECO:0007669"/>
    <property type="project" value="UniProtKB-EC"/>
</dbReference>
<evidence type="ECO:0000256" key="16">
    <source>
        <dbReference type="SAM" id="MobiDB-lite"/>
    </source>
</evidence>
<evidence type="ECO:0000256" key="12">
    <source>
        <dbReference type="ARBA" id="ARBA00023242"/>
    </source>
</evidence>
<dbReference type="PANTHER" id="PTHR10684:SF3">
    <property type="entry name" value="NUCLEAR RECEPTOR COACTIVATOR 3"/>
    <property type="match status" value="1"/>
</dbReference>
<dbReference type="Pfam" id="PF16665">
    <property type="entry name" value="NCOA_u2"/>
    <property type="match status" value="1"/>
</dbReference>
<dbReference type="GO" id="GO:0005634">
    <property type="term" value="C:nucleus"/>
    <property type="evidence" value="ECO:0007669"/>
    <property type="project" value="InterPro"/>
</dbReference>
<feature type="region of interest" description="Disordered" evidence="16">
    <location>
        <begin position="1"/>
        <end position="37"/>
    </location>
</feature>
<dbReference type="OMA" id="VKQENMM"/>
<evidence type="ECO:0000256" key="5">
    <source>
        <dbReference type="ARBA" id="ARBA00022553"/>
    </source>
</evidence>
<feature type="compositionally biased region" description="Gly residues" evidence="16">
    <location>
        <begin position="806"/>
        <end position="823"/>
    </location>
</feature>
<dbReference type="GeneID" id="108232068"/>
<dbReference type="InterPro" id="IPR011598">
    <property type="entry name" value="bHLH_dom"/>
</dbReference>
<dbReference type="RefSeq" id="XP_017265111.1">
    <property type="nucleotide sequence ID" value="XM_017409622.1"/>
</dbReference>
<feature type="compositionally biased region" description="Low complexity" evidence="16">
    <location>
        <begin position="538"/>
        <end position="548"/>
    </location>
</feature>
<dbReference type="SUPFAM" id="SSF55785">
    <property type="entry name" value="PYP-like sensor domain (PAS domain)"/>
    <property type="match status" value="2"/>
</dbReference>
<keyword evidence="9" id="KW-0805">Transcription regulation</keyword>
<feature type="region of interest" description="Disordered" evidence="16">
    <location>
        <begin position="1005"/>
        <end position="1029"/>
    </location>
</feature>
<dbReference type="Pfam" id="PF23172">
    <property type="entry name" value="bHLH_NCOA"/>
    <property type="match status" value="1"/>
</dbReference>
<feature type="compositionally biased region" description="Low complexity" evidence="16">
    <location>
        <begin position="1452"/>
        <end position="1473"/>
    </location>
</feature>
<dbReference type="SMART" id="SM00353">
    <property type="entry name" value="HLH"/>
    <property type="match status" value="1"/>
</dbReference>
<dbReference type="InterPro" id="IPR014935">
    <property type="entry name" value="SRC/p160_LXXLL"/>
</dbReference>
<evidence type="ECO:0000256" key="10">
    <source>
        <dbReference type="ARBA" id="ARBA00023159"/>
    </source>
</evidence>
<evidence type="ECO:0000259" key="18">
    <source>
        <dbReference type="PROSITE" id="PS50888"/>
    </source>
</evidence>
<feature type="domain" description="BHLH" evidence="18">
    <location>
        <begin position="23"/>
        <end position="80"/>
    </location>
</feature>
<evidence type="ECO:0000256" key="6">
    <source>
        <dbReference type="ARBA" id="ARBA00022679"/>
    </source>
</evidence>
<keyword evidence="11" id="KW-0804">Transcription</keyword>
<dbReference type="Pfam" id="PF08832">
    <property type="entry name" value="SRC-1"/>
    <property type="match status" value="1"/>
</dbReference>
<evidence type="ECO:0000313" key="19">
    <source>
        <dbReference type="Ensembl" id="ENSKMAP00000016635.1"/>
    </source>
</evidence>
<dbReference type="GO" id="GO:0046983">
    <property type="term" value="F:protein dimerization activity"/>
    <property type="evidence" value="ECO:0007669"/>
    <property type="project" value="InterPro"/>
</dbReference>
<keyword evidence="8" id="KW-0007">Acetylation</keyword>
<dbReference type="Gene3D" id="4.10.280.10">
    <property type="entry name" value="Helix-loop-helix DNA-binding domain"/>
    <property type="match status" value="1"/>
</dbReference>
<keyword evidence="6" id="KW-0808">Transferase</keyword>
<organism evidence="19 20">
    <name type="scientific">Kryptolebias marmoratus</name>
    <name type="common">Mangrove killifish</name>
    <name type="synonym">Rivulus marmoratus</name>
    <dbReference type="NCBI Taxonomy" id="37003"/>
    <lineage>
        <taxon>Eukaryota</taxon>
        <taxon>Metazoa</taxon>
        <taxon>Chordata</taxon>
        <taxon>Craniata</taxon>
        <taxon>Vertebrata</taxon>
        <taxon>Euteleostomi</taxon>
        <taxon>Actinopterygii</taxon>
        <taxon>Neopterygii</taxon>
        <taxon>Teleostei</taxon>
        <taxon>Neoteleostei</taxon>
        <taxon>Acanthomorphata</taxon>
        <taxon>Ovalentaria</taxon>
        <taxon>Atherinomorphae</taxon>
        <taxon>Cyprinodontiformes</taxon>
        <taxon>Rivulidae</taxon>
        <taxon>Kryptolebias</taxon>
    </lineage>
</organism>
<dbReference type="GO" id="GO:0032870">
    <property type="term" value="P:cellular response to hormone stimulus"/>
    <property type="evidence" value="ECO:0007669"/>
    <property type="project" value="TreeGrafter"/>
</dbReference>
<keyword evidence="5" id="KW-0597">Phosphoprotein</keyword>
<dbReference type="InterPro" id="IPR013767">
    <property type="entry name" value="PAS_fold"/>
</dbReference>
<evidence type="ECO:0000256" key="7">
    <source>
        <dbReference type="ARBA" id="ARBA00022737"/>
    </source>
</evidence>
<evidence type="ECO:0000256" key="14">
    <source>
        <dbReference type="ARBA" id="ARBA00048017"/>
    </source>
</evidence>
<dbReference type="GO" id="GO:0003713">
    <property type="term" value="F:transcription coactivator activity"/>
    <property type="evidence" value="ECO:0007669"/>
    <property type="project" value="InterPro"/>
</dbReference>
<comment type="catalytic activity">
    <reaction evidence="14">
        <text>L-lysyl-[protein] + acetyl-CoA = N(6)-acetyl-L-lysyl-[protein] + CoA + H(+)</text>
        <dbReference type="Rhea" id="RHEA:45948"/>
        <dbReference type="Rhea" id="RHEA-COMP:9752"/>
        <dbReference type="Rhea" id="RHEA-COMP:10731"/>
        <dbReference type="ChEBI" id="CHEBI:15378"/>
        <dbReference type="ChEBI" id="CHEBI:29969"/>
        <dbReference type="ChEBI" id="CHEBI:57287"/>
        <dbReference type="ChEBI" id="CHEBI:57288"/>
        <dbReference type="ChEBI" id="CHEBI:61930"/>
        <dbReference type="EC" id="2.3.1.48"/>
    </reaction>
</comment>
<feature type="region of interest" description="Disordered" evidence="16">
    <location>
        <begin position="576"/>
        <end position="827"/>
    </location>
</feature>
<evidence type="ECO:0000313" key="20">
    <source>
        <dbReference type="Proteomes" id="UP000264800"/>
    </source>
</evidence>
<feature type="region of interest" description="Disordered" evidence="16">
    <location>
        <begin position="855"/>
        <end position="952"/>
    </location>
</feature>
<keyword evidence="7" id="KW-0677">Repeat</keyword>
<dbReference type="FunFam" id="3.30.450.20:FF:000027">
    <property type="entry name" value="Nuclear receptor coactivator 3"/>
    <property type="match status" value="1"/>
</dbReference>
<feature type="compositionally biased region" description="Low complexity" evidence="16">
    <location>
        <begin position="477"/>
        <end position="496"/>
    </location>
</feature>
<reference evidence="19" key="2">
    <citation type="submission" date="2025-09" db="UniProtKB">
        <authorList>
            <consortium name="Ensembl"/>
        </authorList>
    </citation>
    <scope>IDENTIFICATION</scope>
</reference>
<dbReference type="FunFam" id="3.30.450.20:FF:000008">
    <property type="entry name" value="Nuclear receptor coactivator"/>
    <property type="match status" value="1"/>
</dbReference>
<feature type="region of interest" description="Disordered" evidence="16">
    <location>
        <begin position="1331"/>
        <end position="1482"/>
    </location>
</feature>
<dbReference type="Ensembl" id="ENSKMAT00000016868.1">
    <property type="protein sequence ID" value="ENSKMAP00000016635.1"/>
    <property type="gene ID" value="ENSKMAG00000012422.1"/>
</dbReference>
<dbReference type="PROSITE" id="PS50888">
    <property type="entry name" value="BHLH"/>
    <property type="match status" value="1"/>
</dbReference>
<proteinExistence type="inferred from homology"/>
<evidence type="ECO:0000256" key="15">
    <source>
        <dbReference type="ARBA" id="ARBA00067176"/>
    </source>
</evidence>
<dbReference type="InterPro" id="IPR009110">
    <property type="entry name" value="Nuc_rcpt_coact"/>
</dbReference>